<dbReference type="AlphaFoldDB" id="F8UNI9"/>
<keyword evidence="2" id="KW-0732">Signal</keyword>
<accession>F8UNI9</accession>
<geneLocation type="plasmid" evidence="5">
    <name>pNetB-NE10</name>
</geneLocation>
<dbReference type="GO" id="GO:0051715">
    <property type="term" value="P:cytolysis in another organism"/>
    <property type="evidence" value="ECO:0007669"/>
    <property type="project" value="InterPro"/>
</dbReference>
<dbReference type="InterPro" id="IPR016183">
    <property type="entry name" value="Leukocidin/Hemolysin_toxin"/>
</dbReference>
<dbReference type="InterPro" id="IPR036435">
    <property type="entry name" value="Leukocidin/porin_MspA_sf"/>
</dbReference>
<comment type="similarity">
    <text evidence="1">Belongs to the aerolysin family.</text>
</comment>
<reference evidence="4" key="1">
    <citation type="journal article" date="2010" name="PLoS ONE">
        <title>Identification of novel pathogenicity loci in Clostridium perfringens strains that cause avian necrotic enteritis.</title>
        <authorList>
            <person name="Lepp D."/>
            <person name="Roxas B."/>
            <person name="Parreira V.R."/>
            <person name="Marri P.R."/>
            <person name="Rosey E.L."/>
            <person name="Gong J."/>
            <person name="Songer J.G."/>
            <person name="Vedantam G."/>
            <person name="Prescott J.F."/>
        </authorList>
    </citation>
    <scope>NUCLEOTIDE SEQUENCE</scope>
    <source>
        <strain evidence="4">CP4</strain>
        <plasmid evidence="4">pCP4netB</plasmid>
    </source>
</reference>
<proteinExistence type="inferred from homology"/>
<evidence type="ECO:0000256" key="2">
    <source>
        <dbReference type="ARBA" id="ARBA00022729"/>
    </source>
</evidence>
<dbReference type="InterPro" id="IPR003963">
    <property type="entry name" value="Bi-component_toxin_staph"/>
</dbReference>
<reference evidence="4" key="2">
    <citation type="submission" date="2011-04" db="EMBL/GenBank/DDBJ databases">
        <authorList>
            <person name="Lepp D."/>
            <person name="Roxas B."/>
            <person name="Parreira V.R."/>
            <person name="Marri P.R."/>
            <person name="Rosey E.L."/>
            <person name="Gong J."/>
            <person name="Songer J.G."/>
            <person name="Vedantam G."/>
            <person name="Prescott J.F."/>
        </authorList>
    </citation>
    <scope>NUCLEOTIDE SEQUENCE</scope>
    <source>
        <strain evidence="4">CP4</strain>
        <plasmid evidence="4">pCP4netB</plasmid>
    </source>
</reference>
<evidence type="ECO:0000313" key="5">
    <source>
        <dbReference type="EMBL" id="AFV15069.1"/>
    </source>
</evidence>
<dbReference type="Pfam" id="PF07968">
    <property type="entry name" value="Leukocidin"/>
    <property type="match status" value="1"/>
</dbReference>
<reference evidence="5" key="3">
    <citation type="journal article" date="2012" name="PLoS ONE">
        <title>Sequence of Two Plasmids from Clostridium perfringens Chicken Necrotic Enteritis Isolates and Comparison with C. perfringens Conjugative Plasmids.</title>
        <authorList>
            <person name="Parreira V.R."/>
            <person name="Costa M."/>
            <person name="Eikmeyer F."/>
            <person name="Blom J."/>
            <person name="Prescott J.F."/>
        </authorList>
    </citation>
    <scope>NUCLEOTIDE SEQUENCE</scope>
    <source>
        <strain evidence="5">NE_10</strain>
        <plasmid evidence="5">pNetB-NE10</plasmid>
    </source>
</reference>
<dbReference type="Gene3D" id="2.70.240.10">
    <property type="entry name" value="Leukocidin/porin MspA"/>
    <property type="match status" value="1"/>
</dbReference>
<feature type="domain" description="Leukocidin/Hemolysin toxin" evidence="3">
    <location>
        <begin position="4"/>
        <end position="114"/>
    </location>
</feature>
<dbReference type="GO" id="GO:0005576">
    <property type="term" value="C:extracellular region"/>
    <property type="evidence" value="ECO:0007669"/>
    <property type="project" value="InterPro"/>
</dbReference>
<dbReference type="RefSeq" id="WP_015141782.1">
    <property type="nucleotide sequence ID" value="NZ_PJSK01000034.1"/>
</dbReference>
<dbReference type="EMBL" id="JQ655731">
    <property type="protein sequence ID" value="AFV15069.1"/>
    <property type="molecule type" value="Genomic_DNA"/>
</dbReference>
<evidence type="ECO:0000313" key="4">
    <source>
        <dbReference type="EMBL" id="AEJ34197.1"/>
    </source>
</evidence>
<dbReference type="PRINTS" id="PR01468">
    <property type="entry name" value="BICOMPNTOXIN"/>
</dbReference>
<dbReference type="SUPFAM" id="SSF56959">
    <property type="entry name" value="Leukocidin-like"/>
    <property type="match status" value="1"/>
</dbReference>
<keyword evidence="4" id="KW-0614">Plasmid</keyword>
<geneLocation type="plasmid" evidence="4">
    <name>pCP4netB</name>
</geneLocation>
<gene>
    <name evidence="4" type="ORF">CP4_3459</name>
    <name evidence="5" type="ORF">pNetB-NE10_63</name>
</gene>
<sequence length="114" mass="12523">MKLSVSVSFINDTNNSNATALIKVKGFIPSSLVQNGSYYRASMFWPSKYKISVKTSDINYNVKIINTIPSNSIDSIRVKESLGYSIGRNVSVSKESSCLGLNSGINVEKSIEYD</sequence>
<evidence type="ECO:0000256" key="1">
    <source>
        <dbReference type="ARBA" id="ARBA00009831"/>
    </source>
</evidence>
<dbReference type="EMBL" id="JF837812">
    <property type="protein sequence ID" value="AEJ34197.1"/>
    <property type="molecule type" value="Genomic_DNA"/>
</dbReference>
<protein>
    <submittedName>
        <fullName evidence="5">Putative beta I toxin</fullName>
    </submittedName>
    <submittedName>
        <fullName evidence="4">Putative beta-toxin I</fullName>
    </submittedName>
</protein>
<name>F8UNI9_CLOPF</name>
<organism evidence="4">
    <name type="scientific">Clostridium perfringens</name>
    <dbReference type="NCBI Taxonomy" id="1502"/>
    <lineage>
        <taxon>Bacteria</taxon>
        <taxon>Bacillati</taxon>
        <taxon>Bacillota</taxon>
        <taxon>Clostridia</taxon>
        <taxon>Eubacteriales</taxon>
        <taxon>Clostridiaceae</taxon>
        <taxon>Clostridium</taxon>
    </lineage>
</organism>
<evidence type="ECO:0000259" key="3">
    <source>
        <dbReference type="Pfam" id="PF07968"/>
    </source>
</evidence>